<organism evidence="1 2">
    <name type="scientific">Termitidicoccus mucosus</name>
    <dbReference type="NCBI Taxonomy" id="1184151"/>
    <lineage>
        <taxon>Bacteria</taxon>
        <taxon>Pseudomonadati</taxon>
        <taxon>Verrucomicrobiota</taxon>
        <taxon>Opitutia</taxon>
        <taxon>Opitutales</taxon>
        <taxon>Opitutaceae</taxon>
        <taxon>Termitidicoccus</taxon>
    </lineage>
</organism>
<dbReference type="RefSeq" id="WP_068769538.1">
    <property type="nucleotide sequence ID" value="NZ_CP109796.1"/>
</dbReference>
<sequence length="156" mass="17089">MDSHDVVKQILKEIPAKQIAAELGVSLSLVYKWAEPPLVGSGASNPLDRTEVLTRISGSIAPLEWLCARMNGTFVPGAPPEVPELHVHRIGPELVRELGRLLGELSETATEGDIGKAKIKSLRKQWEHVKKIAEMYVQAAEKGRLKTIPTNSKPMP</sequence>
<accession>A0A178ILH5</accession>
<comment type="caution">
    <text evidence="1">The sequence shown here is derived from an EMBL/GenBank/DDBJ whole genome shotgun (WGS) entry which is preliminary data.</text>
</comment>
<dbReference type="AlphaFoldDB" id="A0A178ILH5"/>
<keyword evidence="2" id="KW-1185">Reference proteome</keyword>
<reference evidence="1 2" key="1">
    <citation type="submission" date="2016-01" db="EMBL/GenBank/DDBJ databases">
        <title>High potential of lignocellulose degradation of a new Verrucomicrobia species.</title>
        <authorList>
            <person name="Wang Y."/>
            <person name="Shi Y."/>
            <person name="Qiu Z."/>
            <person name="Liu S."/>
            <person name="Yang H."/>
        </authorList>
    </citation>
    <scope>NUCLEOTIDE SEQUENCE [LARGE SCALE GENOMIC DNA]</scope>
    <source>
        <strain evidence="1 2">TSB47</strain>
    </source>
</reference>
<proteinExistence type="predicted"/>
<dbReference type="STRING" id="1184151.AW736_07395"/>
<name>A0A178ILH5_9BACT</name>
<dbReference type="OrthoDB" id="9796035at2"/>
<protein>
    <submittedName>
        <fullName evidence="1">Uncharacterized protein</fullName>
    </submittedName>
</protein>
<evidence type="ECO:0000313" key="2">
    <source>
        <dbReference type="Proteomes" id="UP000078486"/>
    </source>
</evidence>
<dbReference type="Proteomes" id="UP000078486">
    <property type="component" value="Unassembled WGS sequence"/>
</dbReference>
<gene>
    <name evidence="1" type="ORF">AW736_07395</name>
</gene>
<evidence type="ECO:0000313" key="1">
    <source>
        <dbReference type="EMBL" id="OAM90608.1"/>
    </source>
</evidence>
<dbReference type="EMBL" id="LRRQ01000054">
    <property type="protein sequence ID" value="OAM90608.1"/>
    <property type="molecule type" value="Genomic_DNA"/>
</dbReference>